<organism evidence="1 2">
    <name type="scientific">Ileibacterium valens</name>
    <dbReference type="NCBI Taxonomy" id="1862668"/>
    <lineage>
        <taxon>Bacteria</taxon>
        <taxon>Bacillati</taxon>
        <taxon>Bacillota</taxon>
        <taxon>Erysipelotrichia</taxon>
        <taxon>Erysipelotrichales</taxon>
        <taxon>Erysipelotrichaceae</taxon>
        <taxon>Ileibacterium</taxon>
    </lineage>
</organism>
<dbReference type="InterPro" id="IPR016621">
    <property type="entry name" value="UCP014543"/>
</dbReference>
<name>A0A1U7ND21_9FIRM</name>
<dbReference type="EMBL" id="MPJW01000260">
    <property type="protein sequence ID" value="OLU36735.1"/>
    <property type="molecule type" value="Genomic_DNA"/>
</dbReference>
<accession>A0A1U7ND21</accession>
<gene>
    <name evidence="1" type="ORF">BO222_11860</name>
</gene>
<reference evidence="1 2" key="1">
    <citation type="submission" date="2016-11" db="EMBL/GenBank/DDBJ databases">
        <title>Description of two novel members of the family Erysipelotrichaceae: Ileibacterium lipovorans gen. nov., sp. nov. and Dubosiella newyorkensis, gen. nov., sp. nov.</title>
        <authorList>
            <person name="Cox L.M."/>
            <person name="Sohn J."/>
            <person name="Tyrrell K.L."/>
            <person name="Citron D.M."/>
            <person name="Lawson P.A."/>
            <person name="Patel N.B."/>
            <person name="Iizumi T."/>
            <person name="Perez-Perez G.I."/>
            <person name="Goldstein E.J."/>
            <person name="Blaser M.J."/>
        </authorList>
    </citation>
    <scope>NUCLEOTIDE SEQUENCE [LARGE SCALE GENOMIC DNA]</scope>
    <source>
        <strain evidence="1 2">NYU-BL-A3</strain>
    </source>
</reference>
<dbReference type="RefSeq" id="WP_075820969.1">
    <property type="nucleotide sequence ID" value="NZ_CAJUTZ010000003.1"/>
</dbReference>
<dbReference type="GeneID" id="82203827"/>
<evidence type="ECO:0000313" key="2">
    <source>
        <dbReference type="Proteomes" id="UP000186341"/>
    </source>
</evidence>
<dbReference type="AlphaFoldDB" id="A0A1U7ND21"/>
<proteinExistence type="predicted"/>
<evidence type="ECO:0008006" key="3">
    <source>
        <dbReference type="Google" id="ProtNLM"/>
    </source>
</evidence>
<evidence type="ECO:0000313" key="1">
    <source>
        <dbReference type="EMBL" id="OLU36735.1"/>
    </source>
</evidence>
<protein>
    <recommendedName>
        <fullName evidence="3">DUF3783 domain-containing protein</fullName>
    </recommendedName>
</protein>
<dbReference type="Pfam" id="PF12646">
    <property type="entry name" value="DUF3783"/>
    <property type="match status" value="1"/>
</dbReference>
<dbReference type="Proteomes" id="UP000186341">
    <property type="component" value="Unassembled WGS sequence"/>
</dbReference>
<comment type="caution">
    <text evidence="1">The sequence shown here is derived from an EMBL/GenBank/DDBJ whole genome shotgun (WGS) entry which is preliminary data.</text>
</comment>
<sequence length="192" mass="22396">MILIYEGSHFRDPKERKKIESLFKDQKIRWISESMLDHTIDELLKAPDDQVTESPVQNAVASSLSKKVYPNKKHGNPALIYVTDMPRERLEKIPDLLDKNGFDDLFIAVQTPANQSWTLKELLDEMKKEQAYFDKRKVLESLIQAANPERMKTEPKYAEAVMTCWNMLRQPEFPERLLDMAIEMLDAANRDI</sequence>
<keyword evidence="2" id="KW-1185">Reference proteome</keyword>